<protein>
    <recommendedName>
        <fullName evidence="10">G-protein coupled receptors family 1 profile domain-containing protein</fullName>
    </recommendedName>
</protein>
<dbReference type="CDD" id="cd00637">
    <property type="entry name" value="7tm_classA_rhodopsin-like"/>
    <property type="match status" value="1"/>
</dbReference>
<reference evidence="11 13" key="2">
    <citation type="journal article" date="2013" name="Nature">
        <title>Insights into bilaterian evolution from three spiralian genomes.</title>
        <authorList>
            <person name="Simakov O."/>
            <person name="Marletaz F."/>
            <person name="Cho S.J."/>
            <person name="Edsinger-Gonzales E."/>
            <person name="Havlak P."/>
            <person name="Hellsten U."/>
            <person name="Kuo D.H."/>
            <person name="Larsson T."/>
            <person name="Lv J."/>
            <person name="Arendt D."/>
            <person name="Savage R."/>
            <person name="Osoegawa K."/>
            <person name="de Jong P."/>
            <person name="Grimwood J."/>
            <person name="Chapman J.A."/>
            <person name="Shapiro H."/>
            <person name="Aerts A."/>
            <person name="Otillar R.P."/>
            <person name="Terry A.Y."/>
            <person name="Boore J.L."/>
            <person name="Grigoriev I.V."/>
            <person name="Lindberg D.R."/>
            <person name="Seaver E.C."/>
            <person name="Weisblat D.A."/>
            <person name="Putnam N.H."/>
            <person name="Rokhsar D.S."/>
        </authorList>
    </citation>
    <scope>NUCLEOTIDE SEQUENCE</scope>
    <source>
        <strain evidence="11 13">I ESC-2004</strain>
    </source>
</reference>
<dbReference type="Proteomes" id="UP000014760">
    <property type="component" value="Unassembled WGS sequence"/>
</dbReference>
<dbReference type="PANTHER" id="PTHR24249:SF372">
    <property type="entry name" value="G-PROTEIN COUPLED RECEPTORS FAMILY 1 PROFILE DOMAIN-CONTAINING PROTEIN"/>
    <property type="match status" value="1"/>
</dbReference>
<evidence type="ECO:0000256" key="9">
    <source>
        <dbReference type="SAM" id="Phobius"/>
    </source>
</evidence>
<evidence type="ECO:0000259" key="10">
    <source>
        <dbReference type="PROSITE" id="PS50262"/>
    </source>
</evidence>
<evidence type="ECO:0000256" key="6">
    <source>
        <dbReference type="ARBA" id="ARBA00023136"/>
    </source>
</evidence>
<gene>
    <name evidence="11" type="ORF">CAPTEDRAFT_204048</name>
</gene>
<comment type="subcellular location">
    <subcellularLocation>
        <location evidence="1">Cell membrane</location>
        <topology evidence="1">Multi-pass membrane protein</topology>
    </subcellularLocation>
</comment>
<dbReference type="EMBL" id="KB295063">
    <property type="protein sequence ID" value="ELU13607.1"/>
    <property type="molecule type" value="Genomic_DNA"/>
</dbReference>
<proteinExistence type="predicted"/>
<feature type="transmembrane region" description="Helical" evidence="9">
    <location>
        <begin position="80"/>
        <end position="104"/>
    </location>
</feature>
<evidence type="ECO:0000313" key="12">
    <source>
        <dbReference type="EnsemblMetazoa" id="CapteP204048"/>
    </source>
</evidence>
<dbReference type="SUPFAM" id="SSF81321">
    <property type="entry name" value="Family A G protein-coupled receptor-like"/>
    <property type="match status" value="1"/>
</dbReference>
<feature type="domain" description="G-protein coupled receptors family 1 profile" evidence="10">
    <location>
        <begin position="50"/>
        <end position="323"/>
    </location>
</feature>
<keyword evidence="5" id="KW-0297">G-protein coupled receptor</keyword>
<keyword evidence="13" id="KW-1185">Reference proteome</keyword>
<evidence type="ECO:0000256" key="8">
    <source>
        <dbReference type="ARBA" id="ARBA00023224"/>
    </source>
</evidence>
<dbReference type="PRINTS" id="PR00237">
    <property type="entry name" value="GPCRRHODOPSN"/>
</dbReference>
<dbReference type="EMBL" id="AMQN01005063">
    <property type="status" value="NOT_ANNOTATED_CDS"/>
    <property type="molecule type" value="Genomic_DNA"/>
</dbReference>
<evidence type="ECO:0000256" key="4">
    <source>
        <dbReference type="ARBA" id="ARBA00022989"/>
    </source>
</evidence>
<evidence type="ECO:0000256" key="1">
    <source>
        <dbReference type="ARBA" id="ARBA00004651"/>
    </source>
</evidence>
<feature type="transmembrane region" description="Helical" evidence="9">
    <location>
        <begin position="194"/>
        <end position="222"/>
    </location>
</feature>
<keyword evidence="4 9" id="KW-1133">Transmembrane helix</keyword>
<dbReference type="PROSITE" id="PS50262">
    <property type="entry name" value="G_PROTEIN_RECEP_F1_2"/>
    <property type="match status" value="1"/>
</dbReference>
<dbReference type="EnsemblMetazoa" id="CapteT204048">
    <property type="protein sequence ID" value="CapteP204048"/>
    <property type="gene ID" value="CapteG204048"/>
</dbReference>
<evidence type="ECO:0000256" key="5">
    <source>
        <dbReference type="ARBA" id="ARBA00023040"/>
    </source>
</evidence>
<feature type="transmembrane region" description="Helical" evidence="9">
    <location>
        <begin position="265"/>
        <end position="290"/>
    </location>
</feature>
<evidence type="ECO:0000313" key="13">
    <source>
        <dbReference type="Proteomes" id="UP000014760"/>
    </source>
</evidence>
<dbReference type="AlphaFoldDB" id="R7V566"/>
<evidence type="ECO:0000256" key="2">
    <source>
        <dbReference type="ARBA" id="ARBA00022475"/>
    </source>
</evidence>
<dbReference type="InterPro" id="IPR000276">
    <property type="entry name" value="GPCR_Rhodpsn"/>
</dbReference>
<dbReference type="HOGENOM" id="CLU_009579_11_5_1"/>
<dbReference type="InterPro" id="IPR017452">
    <property type="entry name" value="GPCR_Rhodpsn_7TM"/>
</dbReference>
<sequence>MSAFIPFTEVTTLEARLPHQEVPDKKGATELWEIAVVILFIIVITGSVMGNTLIITVFFKFKNLQNATNCLICNQSMADLLTALDFCFYVSVTYFQIGEFFIISNKYACLLYLWAVCVSLLCSMVNIMAISIERVIAVALPYVNINPHKKKVVLLWITITWLCTLMFTSLPILGVNQWKYGIPCNVYLVYDKWYLLKCLVYTVFIVLVMTALLNVTLGLCALHKHIRRHKVAPSSVSAQVTSTSMSKSRSNQAATGKANNRRITIMLLVIVGAFYTCMLPYLCVTCYGLLNPLQYRAKSNMVIFHEFTKVFMAANGSLNPFIYANRNTQFKKAFKQMFGRQV</sequence>
<dbReference type="GO" id="GO:0005886">
    <property type="term" value="C:plasma membrane"/>
    <property type="evidence" value="ECO:0007669"/>
    <property type="project" value="UniProtKB-SubCell"/>
</dbReference>
<feature type="transmembrane region" description="Helical" evidence="9">
    <location>
        <begin position="110"/>
        <end position="132"/>
    </location>
</feature>
<keyword evidence="2" id="KW-1003">Cell membrane</keyword>
<accession>R7V566</accession>
<evidence type="ECO:0000313" key="11">
    <source>
        <dbReference type="EMBL" id="ELU13607.1"/>
    </source>
</evidence>
<keyword evidence="8" id="KW-0807">Transducer</keyword>
<dbReference type="InterPro" id="IPR050569">
    <property type="entry name" value="TAAR"/>
</dbReference>
<dbReference type="SMART" id="SM01381">
    <property type="entry name" value="7TM_GPCR_Srsx"/>
    <property type="match status" value="1"/>
</dbReference>
<evidence type="ECO:0000256" key="7">
    <source>
        <dbReference type="ARBA" id="ARBA00023170"/>
    </source>
</evidence>
<dbReference type="Gene3D" id="1.20.1070.10">
    <property type="entry name" value="Rhodopsin 7-helix transmembrane proteins"/>
    <property type="match status" value="1"/>
</dbReference>
<dbReference type="PANTHER" id="PTHR24249">
    <property type="entry name" value="HISTAMINE RECEPTOR-RELATED G-PROTEIN COUPLED RECEPTOR"/>
    <property type="match status" value="1"/>
</dbReference>
<dbReference type="Pfam" id="PF00001">
    <property type="entry name" value="7tm_1"/>
    <property type="match status" value="1"/>
</dbReference>
<organism evidence="11">
    <name type="scientific">Capitella teleta</name>
    <name type="common">Polychaete worm</name>
    <dbReference type="NCBI Taxonomy" id="283909"/>
    <lineage>
        <taxon>Eukaryota</taxon>
        <taxon>Metazoa</taxon>
        <taxon>Spiralia</taxon>
        <taxon>Lophotrochozoa</taxon>
        <taxon>Annelida</taxon>
        <taxon>Polychaeta</taxon>
        <taxon>Sedentaria</taxon>
        <taxon>Scolecida</taxon>
        <taxon>Capitellidae</taxon>
        <taxon>Capitella</taxon>
    </lineage>
</organism>
<feature type="transmembrane region" description="Helical" evidence="9">
    <location>
        <begin position="34"/>
        <end position="59"/>
    </location>
</feature>
<reference evidence="12" key="3">
    <citation type="submission" date="2015-06" db="UniProtKB">
        <authorList>
            <consortium name="EnsemblMetazoa"/>
        </authorList>
    </citation>
    <scope>IDENTIFICATION</scope>
</reference>
<keyword evidence="6 9" id="KW-0472">Membrane</keyword>
<dbReference type="GO" id="GO:0004930">
    <property type="term" value="F:G protein-coupled receptor activity"/>
    <property type="evidence" value="ECO:0007669"/>
    <property type="project" value="UniProtKB-KW"/>
</dbReference>
<keyword evidence="3 9" id="KW-0812">Transmembrane</keyword>
<keyword evidence="7" id="KW-0675">Receptor</keyword>
<dbReference type="STRING" id="283909.R7V566"/>
<feature type="transmembrane region" description="Helical" evidence="9">
    <location>
        <begin position="153"/>
        <end position="174"/>
    </location>
</feature>
<reference evidence="13" key="1">
    <citation type="submission" date="2012-12" db="EMBL/GenBank/DDBJ databases">
        <authorList>
            <person name="Hellsten U."/>
            <person name="Grimwood J."/>
            <person name="Chapman J.A."/>
            <person name="Shapiro H."/>
            <person name="Aerts A."/>
            <person name="Otillar R.P."/>
            <person name="Terry A.Y."/>
            <person name="Boore J.L."/>
            <person name="Simakov O."/>
            <person name="Marletaz F."/>
            <person name="Cho S.-J."/>
            <person name="Edsinger-Gonzales E."/>
            <person name="Havlak P."/>
            <person name="Kuo D.-H."/>
            <person name="Larsson T."/>
            <person name="Lv J."/>
            <person name="Arendt D."/>
            <person name="Savage R."/>
            <person name="Osoegawa K."/>
            <person name="de Jong P."/>
            <person name="Lindberg D.R."/>
            <person name="Seaver E.C."/>
            <person name="Weisblat D.A."/>
            <person name="Putnam N.H."/>
            <person name="Grigoriev I.V."/>
            <person name="Rokhsar D.S."/>
        </authorList>
    </citation>
    <scope>NUCLEOTIDE SEQUENCE</scope>
    <source>
        <strain evidence="13">I ESC-2004</strain>
    </source>
</reference>
<dbReference type="OMA" id="YECAFRT"/>
<evidence type="ECO:0000256" key="3">
    <source>
        <dbReference type="ARBA" id="ARBA00022692"/>
    </source>
</evidence>
<name>R7V566_CAPTE</name>